<feature type="compositionally biased region" description="Polar residues" evidence="2">
    <location>
        <begin position="66"/>
        <end position="75"/>
    </location>
</feature>
<dbReference type="GO" id="GO:0003723">
    <property type="term" value="F:RNA binding"/>
    <property type="evidence" value="ECO:0007669"/>
    <property type="project" value="UniProtKB-UniRule"/>
</dbReference>
<dbReference type="InterPro" id="IPR000504">
    <property type="entry name" value="RRM_dom"/>
</dbReference>
<dbReference type="InterPro" id="IPR012677">
    <property type="entry name" value="Nucleotide-bd_a/b_plait_sf"/>
</dbReference>
<protein>
    <recommendedName>
        <fullName evidence="3">RRM domain-containing protein</fullName>
    </recommendedName>
</protein>
<feature type="compositionally biased region" description="Pro residues" evidence="2">
    <location>
        <begin position="78"/>
        <end position="91"/>
    </location>
</feature>
<dbReference type="OrthoDB" id="346839at2759"/>
<organism evidence="4 5">
    <name type="scientific">Plasmodium inui San Antonio 1</name>
    <dbReference type="NCBI Taxonomy" id="1237626"/>
    <lineage>
        <taxon>Eukaryota</taxon>
        <taxon>Sar</taxon>
        <taxon>Alveolata</taxon>
        <taxon>Apicomplexa</taxon>
        <taxon>Aconoidasida</taxon>
        <taxon>Haemosporida</taxon>
        <taxon>Plasmodiidae</taxon>
        <taxon>Plasmodium</taxon>
        <taxon>Plasmodium (Plasmodium)</taxon>
    </lineage>
</organism>
<feature type="compositionally biased region" description="Basic and acidic residues" evidence="2">
    <location>
        <begin position="1"/>
        <end position="31"/>
    </location>
</feature>
<dbReference type="RefSeq" id="XP_008816353.1">
    <property type="nucleotide sequence ID" value="XM_008818131.1"/>
</dbReference>
<dbReference type="SUPFAM" id="SSF54928">
    <property type="entry name" value="RNA-binding domain, RBD"/>
    <property type="match status" value="1"/>
</dbReference>
<feature type="region of interest" description="Disordered" evidence="2">
    <location>
        <begin position="266"/>
        <end position="287"/>
    </location>
</feature>
<feature type="compositionally biased region" description="Basic residues" evidence="2">
    <location>
        <begin position="267"/>
        <end position="283"/>
    </location>
</feature>
<evidence type="ECO:0000313" key="4">
    <source>
        <dbReference type="EMBL" id="EUD66948.1"/>
    </source>
</evidence>
<feature type="compositionally biased region" description="Basic residues" evidence="2">
    <location>
        <begin position="32"/>
        <end position="50"/>
    </location>
</feature>
<gene>
    <name evidence="4" type="ORF">C922_02532</name>
</gene>
<dbReference type="AlphaFoldDB" id="W7A6T8"/>
<keyword evidence="5" id="KW-1185">Reference proteome</keyword>
<reference evidence="4 5" key="1">
    <citation type="submission" date="2013-02" db="EMBL/GenBank/DDBJ databases">
        <title>The Genome Sequence of Plasmodium inui San Antonio 1.</title>
        <authorList>
            <consortium name="The Broad Institute Genome Sequencing Platform"/>
            <consortium name="The Broad Institute Genome Sequencing Center for Infectious Disease"/>
            <person name="Neafsey D."/>
            <person name="Cheeseman I."/>
            <person name="Volkman S."/>
            <person name="Adams J."/>
            <person name="Walker B."/>
            <person name="Young S.K."/>
            <person name="Zeng Q."/>
            <person name="Gargeya S."/>
            <person name="Fitzgerald M."/>
            <person name="Haas B."/>
            <person name="Abouelleil A."/>
            <person name="Alvarado L."/>
            <person name="Arachchi H.M."/>
            <person name="Berlin A.M."/>
            <person name="Chapman S.B."/>
            <person name="Dewar J."/>
            <person name="Goldberg J."/>
            <person name="Griggs A."/>
            <person name="Gujja S."/>
            <person name="Hansen M."/>
            <person name="Howarth C."/>
            <person name="Imamovic A."/>
            <person name="Larimer J."/>
            <person name="McCowan C."/>
            <person name="Murphy C."/>
            <person name="Neiman D."/>
            <person name="Pearson M."/>
            <person name="Priest M."/>
            <person name="Roberts A."/>
            <person name="Saif S."/>
            <person name="Shea T."/>
            <person name="Sisk P."/>
            <person name="Sykes S."/>
            <person name="Wortman J."/>
            <person name="Nusbaum C."/>
            <person name="Birren B."/>
        </authorList>
    </citation>
    <scope>NUCLEOTIDE SEQUENCE [LARGE SCALE GENOMIC DNA]</scope>
    <source>
        <strain evidence="4 5">San Antonio 1</strain>
    </source>
</reference>
<evidence type="ECO:0000259" key="3">
    <source>
        <dbReference type="PROSITE" id="PS50102"/>
    </source>
</evidence>
<dbReference type="CDD" id="cd00590">
    <property type="entry name" value="RRM_SF"/>
    <property type="match status" value="1"/>
</dbReference>
<sequence>MESPKDEAPEKVEAEATNEEEKGEAKNEKKSGNPKKNKRKNSMRKAKKKASLSSKNGQRNYKKMQKSNPASSPNSLPICPPPPPPPPPPPSMMRGGEDSYKFGNNSNMGFLNICSMPGGSGGGMGNSMSGSIPPPNHQMMNPSSYHHSMSMGPPGTGLLPPMNPRNVSHNPNINIKTENVNLSSMSNCNMNMNSNFQSNVYYSNTSKKKYKVNNVMENDAYVSGPTLRPAPYHQNSNAMSIHVEKRNMLMSNSYMHQSGEYSYMQMQHHHSGSPKKKRPHPSMKKNYANMSLSANPNYYVYKPPGEAALSKVPTNDYGDDKLMYASYPNSIEDNNMPKYYEPRSYGSDPNINMWGGTMGASMSNVPYDNSLANMKYPMYDQGSEKMKFKYRDKMARMSNQSFDSKPHNIIVTNIPKNLSSGEILETFRFMGNILRADIMLTSTGEHSGCACLTFPDFESASFAASNKLRKNDCRYDGGMLNNQKIKMFVE</sequence>
<dbReference type="Pfam" id="PF00076">
    <property type="entry name" value="RRM_1"/>
    <property type="match status" value="1"/>
</dbReference>
<dbReference type="EMBL" id="KI965468">
    <property type="protein sequence ID" value="EUD66948.1"/>
    <property type="molecule type" value="Genomic_DNA"/>
</dbReference>
<proteinExistence type="predicted"/>
<dbReference type="VEuPathDB" id="PlasmoDB:C922_02532"/>
<dbReference type="PROSITE" id="PS50102">
    <property type="entry name" value="RRM"/>
    <property type="match status" value="1"/>
</dbReference>
<keyword evidence="1" id="KW-0694">RNA-binding</keyword>
<dbReference type="Gene3D" id="3.30.70.330">
    <property type="match status" value="1"/>
</dbReference>
<feature type="domain" description="RRM" evidence="3">
    <location>
        <begin position="407"/>
        <end position="490"/>
    </location>
</feature>
<evidence type="ECO:0000256" key="1">
    <source>
        <dbReference type="PROSITE-ProRule" id="PRU00176"/>
    </source>
</evidence>
<dbReference type="InterPro" id="IPR035979">
    <property type="entry name" value="RBD_domain_sf"/>
</dbReference>
<evidence type="ECO:0000256" key="2">
    <source>
        <dbReference type="SAM" id="MobiDB-lite"/>
    </source>
</evidence>
<evidence type="ECO:0000313" key="5">
    <source>
        <dbReference type="Proteomes" id="UP000030640"/>
    </source>
</evidence>
<dbReference type="Proteomes" id="UP000030640">
    <property type="component" value="Unassembled WGS sequence"/>
</dbReference>
<name>W7A6T8_9APIC</name>
<feature type="region of interest" description="Disordered" evidence="2">
    <location>
        <begin position="1"/>
        <end position="101"/>
    </location>
</feature>
<accession>W7A6T8</accession>
<dbReference type="GeneID" id="20037806"/>